<keyword evidence="2" id="KW-1185">Reference proteome</keyword>
<dbReference type="EMBL" id="CM039433">
    <property type="protein sequence ID" value="KAI4328507.1"/>
    <property type="molecule type" value="Genomic_DNA"/>
</dbReference>
<sequence length="492" mass="55914">MRGKRNWRNSSSMGMSMWLVFVLTLFSILIILLHMSFSTISISISNSLILKSQSHLTTSSQAPLLPVPPEKPRGKIRNESKLDQLSSRPKPLVTQISCDRTPSRYDLCQISGPTVVDPFTSTFLTMGRTAPNKSTMVEKIKPYPRKFEGLIMARIKEVTLISGPPGPPCKVHHRVPALVFSAGGYTGNFYHDFNDGFIPLFITVNTILLDQDFQIVITEGPDWWTSKYADLLRMFSKHPIITLKHDTATHCFPSVHLGLITHGLMTINQTLLPNSKTYLDFHGLLHEAYSGHHNQISMPKRPNRRPCLVLVSRNGNTGRRIINQKEMIREIKRVGFDVIVFDPSAKTSLHDSYALISSSHCVIGVHGAGLTHSLFLRPGSVFVQIVPIGVEWAADVFFGRVGRGLNLEYIEYRIRVEESSLVDKYGKDSLLLKDPHALQNKGWPTKTMDIYLKEQNVKLDLVRFKGYLKEAYRKAYKFMRTHRFPPKRKQKY</sequence>
<accession>A0ACB9MWM5</accession>
<gene>
    <name evidence="1" type="ORF">L6164_020857</name>
</gene>
<dbReference type="Proteomes" id="UP000828941">
    <property type="component" value="Chromosome 8"/>
</dbReference>
<evidence type="ECO:0000313" key="1">
    <source>
        <dbReference type="EMBL" id="KAI4328507.1"/>
    </source>
</evidence>
<reference evidence="1 2" key="1">
    <citation type="journal article" date="2022" name="DNA Res.">
        <title>Chromosomal-level genome assembly of the orchid tree Bauhinia variegata (Leguminosae; Cercidoideae) supports the allotetraploid origin hypothesis of Bauhinia.</title>
        <authorList>
            <person name="Zhong Y."/>
            <person name="Chen Y."/>
            <person name="Zheng D."/>
            <person name="Pang J."/>
            <person name="Liu Y."/>
            <person name="Luo S."/>
            <person name="Meng S."/>
            <person name="Qian L."/>
            <person name="Wei D."/>
            <person name="Dai S."/>
            <person name="Zhou R."/>
        </authorList>
    </citation>
    <scope>NUCLEOTIDE SEQUENCE [LARGE SCALE GENOMIC DNA]</scope>
    <source>
        <strain evidence="1">BV-YZ2020</strain>
    </source>
</reference>
<name>A0ACB9MWM5_BAUVA</name>
<comment type="caution">
    <text evidence="1">The sequence shown here is derived from an EMBL/GenBank/DDBJ whole genome shotgun (WGS) entry which is preliminary data.</text>
</comment>
<protein>
    <submittedName>
        <fullName evidence="1">Uncharacterized protein</fullName>
    </submittedName>
</protein>
<proteinExistence type="predicted"/>
<organism evidence="1 2">
    <name type="scientific">Bauhinia variegata</name>
    <name type="common">Purple orchid tree</name>
    <name type="synonym">Phanera variegata</name>
    <dbReference type="NCBI Taxonomy" id="167791"/>
    <lineage>
        <taxon>Eukaryota</taxon>
        <taxon>Viridiplantae</taxon>
        <taxon>Streptophyta</taxon>
        <taxon>Embryophyta</taxon>
        <taxon>Tracheophyta</taxon>
        <taxon>Spermatophyta</taxon>
        <taxon>Magnoliopsida</taxon>
        <taxon>eudicotyledons</taxon>
        <taxon>Gunneridae</taxon>
        <taxon>Pentapetalae</taxon>
        <taxon>rosids</taxon>
        <taxon>fabids</taxon>
        <taxon>Fabales</taxon>
        <taxon>Fabaceae</taxon>
        <taxon>Cercidoideae</taxon>
        <taxon>Cercideae</taxon>
        <taxon>Bauhiniinae</taxon>
        <taxon>Bauhinia</taxon>
    </lineage>
</organism>
<evidence type="ECO:0000313" key="2">
    <source>
        <dbReference type="Proteomes" id="UP000828941"/>
    </source>
</evidence>